<sequence>MPEVTWISFAAQRHALSTCKRYTLSWFFPDDFPSLKWTFLSNDLPSFHSVDLQTVHSFSDIPRFISGRQRDLLSSNSCPVTHYRRKRLSVYMQVQRVSLLRSAMHMVVVLQERLGGLLCL</sequence>
<accession>A0A2G8YAX4</accession>
<evidence type="ECO:0000313" key="1">
    <source>
        <dbReference type="EMBL" id="PIM04426.1"/>
    </source>
</evidence>
<evidence type="ECO:0000313" key="2">
    <source>
        <dbReference type="Proteomes" id="UP000236343"/>
    </source>
</evidence>
<dbReference type="AlphaFoldDB" id="A0A2G8YAX4"/>
<dbReference type="Proteomes" id="UP000236343">
    <property type="component" value="Unassembled WGS sequence"/>
</dbReference>
<gene>
    <name evidence="1" type="ORF">TGCOUG_249725A</name>
</gene>
<protein>
    <submittedName>
        <fullName evidence="1">Uncharacterized protein</fullName>
    </submittedName>
</protein>
<dbReference type="VEuPathDB" id="ToxoDB:TGCOUG_249725A"/>
<reference evidence="1 2" key="1">
    <citation type="journal article" date="2016" name="Nat. Commun.">
        <title>Local admixture of amplified and diversified secreted pathogenesis determinants shapes mosaic Toxoplasma gondii genomes.</title>
        <authorList>
            <person name="Lorenzi H."/>
            <person name="Khan A."/>
            <person name="Behnke M.S."/>
            <person name="Namasivayam S."/>
            <person name="Swapna L.S."/>
            <person name="Hadjithomas M."/>
            <person name="Karamycheva S."/>
            <person name="Pinney D."/>
            <person name="Brunk B.P."/>
            <person name="Ajioka J.W."/>
            <person name="Ajzenberg D."/>
            <person name="Boothroyd J.C."/>
            <person name="Boyle J.P."/>
            <person name="Darde M.L."/>
            <person name="Diaz-Miranda M.A."/>
            <person name="Dubey J.P."/>
            <person name="Fritz H.M."/>
            <person name="Gennari S.M."/>
            <person name="Gregory B.D."/>
            <person name="Kim K."/>
            <person name="Saeij J.P."/>
            <person name="Su C."/>
            <person name="White M.W."/>
            <person name="Zhu X.Q."/>
            <person name="Howe D.K."/>
            <person name="Rosenthal B.M."/>
            <person name="Grigg M.E."/>
            <person name="Parkinson J."/>
            <person name="Liu L."/>
            <person name="Kissinger J.C."/>
            <person name="Roos D.S."/>
            <person name="Sibley L.D."/>
        </authorList>
    </citation>
    <scope>NUCLEOTIDE SEQUENCE [LARGE SCALE GENOMIC DNA]</scope>
    <source>
        <strain evidence="1 2">COUG</strain>
    </source>
</reference>
<comment type="caution">
    <text evidence="1">The sequence shown here is derived from an EMBL/GenBank/DDBJ whole genome shotgun (WGS) entry which is preliminary data.</text>
</comment>
<name>A0A2G8YAX4_TOXGO</name>
<dbReference type="EMBL" id="AGQR02000409">
    <property type="protein sequence ID" value="PIM04426.1"/>
    <property type="molecule type" value="Genomic_DNA"/>
</dbReference>
<proteinExistence type="predicted"/>
<organism evidence="1 2">
    <name type="scientific">Toxoplasma gondii COUG</name>
    <dbReference type="NCBI Taxonomy" id="1074873"/>
    <lineage>
        <taxon>Eukaryota</taxon>
        <taxon>Sar</taxon>
        <taxon>Alveolata</taxon>
        <taxon>Apicomplexa</taxon>
        <taxon>Conoidasida</taxon>
        <taxon>Coccidia</taxon>
        <taxon>Eucoccidiorida</taxon>
        <taxon>Eimeriorina</taxon>
        <taxon>Sarcocystidae</taxon>
        <taxon>Toxoplasma</taxon>
    </lineage>
</organism>